<dbReference type="Proteomes" id="UP001321486">
    <property type="component" value="Chromosome"/>
</dbReference>
<feature type="region of interest" description="Disordered" evidence="1">
    <location>
        <begin position="31"/>
        <end position="58"/>
    </location>
</feature>
<feature type="region of interest" description="Disordered" evidence="1">
    <location>
        <begin position="353"/>
        <end position="373"/>
    </location>
</feature>
<dbReference type="RefSeq" id="WP_286344955.1">
    <property type="nucleotide sequence ID" value="NZ_AP027732.1"/>
</dbReference>
<feature type="signal peptide" evidence="2">
    <location>
        <begin position="1"/>
        <end position="28"/>
    </location>
</feature>
<keyword evidence="2" id="KW-0732">Signal</keyword>
<accession>A0ABM8GHQ9</accession>
<proteinExistence type="predicted"/>
<dbReference type="Pfam" id="PF07995">
    <property type="entry name" value="GSDH"/>
    <property type="match status" value="1"/>
</dbReference>
<gene>
    <name evidence="4" type="ORF">GCM10025867_01210</name>
</gene>
<evidence type="ECO:0000256" key="2">
    <source>
        <dbReference type="SAM" id="SignalP"/>
    </source>
</evidence>
<sequence length="373" mass="38322">MPTEPRARPSLVRAVATTAAVLGAVALAGCTSDDEPTGARSSASAPTDLAASETAPVGTPTDVVTDLDAPWSVVFVGDTPLISERDSARVLELSKSGSTRVVGTVPGVSASGESGLLGLAVGPDGGLYVYSTGADGNRIQRFDLDGSAGSFALGSPVTVLDALPSNTFHDGGRIAFGPDGMLYATVGDAGSSPDAQDRDSLAGKILRMTPEGDVPSDNPFRGSLVYSLGHRNVQGLGWASDGTLFAAEFGENTWDELNVIEAGGNYGWPKVEGKGGGSEFVDPVQQWHTDDASPSGLAVVDDTVFIANLRGEVLRGVPVSDPSTSHEYFAGEYGRLRTVLPSPDGGLWIVTNNTDGRGTPASGDDRILSVDLS</sequence>
<dbReference type="InterPro" id="IPR012938">
    <property type="entry name" value="Glc/Sorbosone_DH"/>
</dbReference>
<dbReference type="EMBL" id="AP027732">
    <property type="protein sequence ID" value="BDZ47880.1"/>
    <property type="molecule type" value="Genomic_DNA"/>
</dbReference>
<dbReference type="PANTHER" id="PTHR19328">
    <property type="entry name" value="HEDGEHOG-INTERACTING PROTEIN"/>
    <property type="match status" value="1"/>
</dbReference>
<reference evidence="5" key="1">
    <citation type="journal article" date="2019" name="Int. J. Syst. Evol. Microbiol.">
        <title>The Global Catalogue of Microorganisms (GCM) 10K type strain sequencing project: providing services to taxonomists for standard genome sequencing and annotation.</title>
        <authorList>
            <consortium name="The Broad Institute Genomics Platform"/>
            <consortium name="The Broad Institute Genome Sequencing Center for Infectious Disease"/>
            <person name="Wu L."/>
            <person name="Ma J."/>
        </authorList>
    </citation>
    <scope>NUCLEOTIDE SEQUENCE [LARGE SCALE GENOMIC DNA]</scope>
    <source>
        <strain evidence="5">NBRC 108728</strain>
    </source>
</reference>
<organism evidence="4 5">
    <name type="scientific">Frondihabitans sucicola</name>
    <dbReference type="NCBI Taxonomy" id="1268041"/>
    <lineage>
        <taxon>Bacteria</taxon>
        <taxon>Bacillati</taxon>
        <taxon>Actinomycetota</taxon>
        <taxon>Actinomycetes</taxon>
        <taxon>Micrococcales</taxon>
        <taxon>Microbacteriaceae</taxon>
        <taxon>Frondihabitans</taxon>
    </lineage>
</organism>
<dbReference type="PROSITE" id="PS51257">
    <property type="entry name" value="PROKAR_LIPOPROTEIN"/>
    <property type="match status" value="1"/>
</dbReference>
<feature type="domain" description="Glucose/Sorbosone dehydrogenase" evidence="3">
    <location>
        <begin position="67"/>
        <end position="357"/>
    </location>
</feature>
<evidence type="ECO:0000313" key="5">
    <source>
        <dbReference type="Proteomes" id="UP001321486"/>
    </source>
</evidence>
<dbReference type="InterPro" id="IPR011042">
    <property type="entry name" value="6-blade_b-propeller_TolB-like"/>
</dbReference>
<evidence type="ECO:0000313" key="4">
    <source>
        <dbReference type="EMBL" id="BDZ47880.1"/>
    </source>
</evidence>
<protein>
    <submittedName>
        <fullName evidence="4">Oxidoreductase</fullName>
    </submittedName>
</protein>
<evidence type="ECO:0000259" key="3">
    <source>
        <dbReference type="Pfam" id="PF07995"/>
    </source>
</evidence>
<dbReference type="InterPro" id="IPR011041">
    <property type="entry name" value="Quinoprot_gluc/sorb_DH_b-prop"/>
</dbReference>
<dbReference type="Gene3D" id="2.120.10.30">
    <property type="entry name" value="TolB, C-terminal domain"/>
    <property type="match status" value="1"/>
</dbReference>
<dbReference type="PANTHER" id="PTHR19328:SF13">
    <property type="entry name" value="HIPL1 PROTEIN"/>
    <property type="match status" value="1"/>
</dbReference>
<evidence type="ECO:0000256" key="1">
    <source>
        <dbReference type="SAM" id="MobiDB-lite"/>
    </source>
</evidence>
<feature type="compositionally biased region" description="Basic and acidic residues" evidence="1">
    <location>
        <begin position="363"/>
        <end position="373"/>
    </location>
</feature>
<dbReference type="SUPFAM" id="SSF50952">
    <property type="entry name" value="Soluble quinoprotein glucose dehydrogenase"/>
    <property type="match status" value="1"/>
</dbReference>
<name>A0ABM8GHQ9_9MICO</name>
<keyword evidence="5" id="KW-1185">Reference proteome</keyword>
<feature type="chain" id="PRO_5046221191" evidence="2">
    <location>
        <begin position="29"/>
        <end position="373"/>
    </location>
</feature>